<evidence type="ECO:0000313" key="8">
    <source>
        <dbReference type="Proteomes" id="UP000315017"/>
    </source>
</evidence>
<feature type="transmembrane region" description="Helical" evidence="6">
    <location>
        <begin position="178"/>
        <end position="200"/>
    </location>
</feature>
<keyword evidence="3 6" id="KW-0812">Transmembrane</keyword>
<evidence type="ECO:0000256" key="5">
    <source>
        <dbReference type="ARBA" id="ARBA00023136"/>
    </source>
</evidence>
<evidence type="ECO:0000256" key="2">
    <source>
        <dbReference type="ARBA" id="ARBA00022475"/>
    </source>
</evidence>
<comment type="subcellular location">
    <subcellularLocation>
        <location evidence="1">Cell membrane</location>
        <topology evidence="1">Multi-pass membrane protein</topology>
    </subcellularLocation>
</comment>
<gene>
    <name evidence="7" type="ORF">ETAA8_41680</name>
</gene>
<keyword evidence="8" id="KW-1185">Reference proteome</keyword>
<dbReference type="PANTHER" id="PTHR30213:SF1">
    <property type="entry name" value="INNER MEMBRANE PROTEIN YHJD"/>
    <property type="match status" value="1"/>
</dbReference>
<feature type="transmembrane region" description="Helical" evidence="6">
    <location>
        <begin position="93"/>
        <end position="113"/>
    </location>
</feature>
<keyword evidence="2" id="KW-1003">Cell membrane</keyword>
<dbReference type="PIRSF" id="PIRSF035875">
    <property type="entry name" value="RNase_BN"/>
    <property type="match status" value="1"/>
</dbReference>
<keyword evidence="4 6" id="KW-1133">Transmembrane helix</keyword>
<dbReference type="AlphaFoldDB" id="A0A517YFT5"/>
<dbReference type="InterPro" id="IPR017039">
    <property type="entry name" value="Virul_fac_BrkB"/>
</dbReference>
<evidence type="ECO:0000256" key="1">
    <source>
        <dbReference type="ARBA" id="ARBA00004651"/>
    </source>
</evidence>
<evidence type="ECO:0000256" key="6">
    <source>
        <dbReference type="SAM" id="Phobius"/>
    </source>
</evidence>
<dbReference type="EMBL" id="CP036274">
    <property type="protein sequence ID" value="QDU29061.1"/>
    <property type="molecule type" value="Genomic_DNA"/>
</dbReference>
<feature type="transmembrane region" description="Helical" evidence="6">
    <location>
        <begin position="133"/>
        <end position="166"/>
    </location>
</feature>
<sequence length="311" mass="33932">MKHIVVMGLLLREAARGWIEHRAQRLGASLAFYTTLALAPLSMITIAVAGYFYGEEAARGGIVAQIEHLVGKDGAVAIEAMIQKASEPQQSRFATVISIVLLLFGATGVFAELKDSLDTIWEVKRKPGLGIWLIVKTQLLAFAVVVGTGFLLLVSLLLTAMLTAFAHWVAQWLPVPVWTAYFLDLLVSFLVITFLFALIFKLLPDVTVSWKDVWIGAVFTAVLFMIGKFLIGLYIGSASVGSVYGAAGSLVVVLVWTYYSSQILFFGAELIRAYAKYFDPAPIVPTELAEPMLPVELAKQGMTAGDYDHPK</sequence>
<dbReference type="PANTHER" id="PTHR30213">
    <property type="entry name" value="INNER MEMBRANE PROTEIN YHJD"/>
    <property type="match status" value="1"/>
</dbReference>
<keyword evidence="5 6" id="KW-0472">Membrane</keyword>
<dbReference type="NCBIfam" id="TIGR00765">
    <property type="entry name" value="yihY_not_rbn"/>
    <property type="match status" value="1"/>
</dbReference>
<feature type="transmembrane region" description="Helical" evidence="6">
    <location>
        <begin position="30"/>
        <end position="53"/>
    </location>
</feature>
<name>A0A517YFT5_9BACT</name>
<dbReference type="Proteomes" id="UP000315017">
    <property type="component" value="Chromosome"/>
</dbReference>
<accession>A0A517YFT5</accession>
<proteinExistence type="predicted"/>
<dbReference type="Pfam" id="PF03631">
    <property type="entry name" value="Virul_fac_BrkB"/>
    <property type="match status" value="1"/>
</dbReference>
<dbReference type="GO" id="GO:0005886">
    <property type="term" value="C:plasma membrane"/>
    <property type="evidence" value="ECO:0007669"/>
    <property type="project" value="UniProtKB-SubCell"/>
</dbReference>
<dbReference type="RefSeq" id="WP_145092331.1">
    <property type="nucleotide sequence ID" value="NZ_CP036274.1"/>
</dbReference>
<dbReference type="KEGG" id="aagg:ETAA8_41680"/>
<evidence type="ECO:0000313" key="7">
    <source>
        <dbReference type="EMBL" id="QDU29061.1"/>
    </source>
</evidence>
<protein>
    <submittedName>
        <fullName evidence="7">Uncharacterized protein</fullName>
    </submittedName>
</protein>
<evidence type="ECO:0000256" key="3">
    <source>
        <dbReference type="ARBA" id="ARBA00022692"/>
    </source>
</evidence>
<reference evidence="7 8" key="1">
    <citation type="submission" date="2019-02" db="EMBL/GenBank/DDBJ databases">
        <title>Deep-cultivation of Planctomycetes and their phenomic and genomic characterization uncovers novel biology.</title>
        <authorList>
            <person name="Wiegand S."/>
            <person name="Jogler M."/>
            <person name="Boedeker C."/>
            <person name="Pinto D."/>
            <person name="Vollmers J."/>
            <person name="Rivas-Marin E."/>
            <person name="Kohn T."/>
            <person name="Peeters S.H."/>
            <person name="Heuer A."/>
            <person name="Rast P."/>
            <person name="Oberbeckmann S."/>
            <person name="Bunk B."/>
            <person name="Jeske O."/>
            <person name="Meyerdierks A."/>
            <person name="Storesund J.E."/>
            <person name="Kallscheuer N."/>
            <person name="Luecker S."/>
            <person name="Lage O.M."/>
            <person name="Pohl T."/>
            <person name="Merkel B.J."/>
            <person name="Hornburger P."/>
            <person name="Mueller R.-W."/>
            <person name="Bruemmer F."/>
            <person name="Labrenz M."/>
            <person name="Spormann A.M."/>
            <person name="Op den Camp H."/>
            <person name="Overmann J."/>
            <person name="Amann R."/>
            <person name="Jetten M.S.M."/>
            <person name="Mascher T."/>
            <person name="Medema M.H."/>
            <person name="Devos D.P."/>
            <person name="Kaster A.-K."/>
            <person name="Ovreas L."/>
            <person name="Rohde M."/>
            <person name="Galperin M.Y."/>
            <person name="Jogler C."/>
        </authorList>
    </citation>
    <scope>NUCLEOTIDE SEQUENCE [LARGE SCALE GENOMIC DNA]</scope>
    <source>
        <strain evidence="7 8">ETA_A8</strain>
    </source>
</reference>
<dbReference type="OrthoDB" id="9797028at2"/>
<evidence type="ECO:0000256" key="4">
    <source>
        <dbReference type="ARBA" id="ARBA00022989"/>
    </source>
</evidence>
<feature type="transmembrane region" description="Helical" evidence="6">
    <location>
        <begin position="241"/>
        <end position="259"/>
    </location>
</feature>
<feature type="transmembrane region" description="Helical" evidence="6">
    <location>
        <begin position="212"/>
        <end position="235"/>
    </location>
</feature>
<organism evidence="7 8">
    <name type="scientific">Anatilimnocola aggregata</name>
    <dbReference type="NCBI Taxonomy" id="2528021"/>
    <lineage>
        <taxon>Bacteria</taxon>
        <taxon>Pseudomonadati</taxon>
        <taxon>Planctomycetota</taxon>
        <taxon>Planctomycetia</taxon>
        <taxon>Pirellulales</taxon>
        <taxon>Pirellulaceae</taxon>
        <taxon>Anatilimnocola</taxon>
    </lineage>
</organism>